<feature type="compositionally biased region" description="Low complexity" evidence="1">
    <location>
        <begin position="7"/>
        <end position="19"/>
    </location>
</feature>
<protein>
    <submittedName>
        <fullName evidence="2">Uncharacterized protein</fullName>
    </submittedName>
</protein>
<reference evidence="3" key="1">
    <citation type="journal article" date="2017" name="Nat. Commun.">
        <title>The asparagus genome sheds light on the origin and evolution of a young Y chromosome.</title>
        <authorList>
            <person name="Harkess A."/>
            <person name="Zhou J."/>
            <person name="Xu C."/>
            <person name="Bowers J.E."/>
            <person name="Van der Hulst R."/>
            <person name="Ayyampalayam S."/>
            <person name="Mercati F."/>
            <person name="Riccardi P."/>
            <person name="McKain M.R."/>
            <person name="Kakrana A."/>
            <person name="Tang H."/>
            <person name="Ray J."/>
            <person name="Groenendijk J."/>
            <person name="Arikit S."/>
            <person name="Mathioni S.M."/>
            <person name="Nakano M."/>
            <person name="Shan H."/>
            <person name="Telgmann-Rauber A."/>
            <person name="Kanno A."/>
            <person name="Yue Z."/>
            <person name="Chen H."/>
            <person name="Li W."/>
            <person name="Chen Y."/>
            <person name="Xu X."/>
            <person name="Zhang Y."/>
            <person name="Luo S."/>
            <person name="Chen H."/>
            <person name="Gao J."/>
            <person name="Mao Z."/>
            <person name="Pires J.C."/>
            <person name="Luo M."/>
            <person name="Kudrna D."/>
            <person name="Wing R.A."/>
            <person name="Meyers B.C."/>
            <person name="Yi K."/>
            <person name="Kong H."/>
            <person name="Lavrijsen P."/>
            <person name="Sunseri F."/>
            <person name="Falavigna A."/>
            <person name="Ye Y."/>
            <person name="Leebens-Mack J.H."/>
            <person name="Chen G."/>
        </authorList>
    </citation>
    <scope>NUCLEOTIDE SEQUENCE [LARGE SCALE GENOMIC DNA]</scope>
    <source>
        <strain evidence="3">cv. DH0086</strain>
    </source>
</reference>
<gene>
    <name evidence="2" type="ORF">A4U43_C04F27870</name>
</gene>
<sequence length="78" mass="8050">MRGDEVSASAASSSATTTSDGLELDRDSPRAGHGFTSICWRLALQGLRLDPGIAGFGLPALRLGFLRRGSLNAGCSAE</sequence>
<keyword evidence="3" id="KW-1185">Reference proteome</keyword>
<name>A0A5P1F456_ASPOF</name>
<feature type="region of interest" description="Disordered" evidence="1">
    <location>
        <begin position="1"/>
        <end position="31"/>
    </location>
</feature>
<dbReference type="Gramene" id="ONK73158">
    <property type="protein sequence ID" value="ONK73158"/>
    <property type="gene ID" value="A4U43_C04F27870"/>
</dbReference>
<feature type="non-terminal residue" evidence="2">
    <location>
        <position position="78"/>
    </location>
</feature>
<evidence type="ECO:0000313" key="3">
    <source>
        <dbReference type="Proteomes" id="UP000243459"/>
    </source>
</evidence>
<dbReference type="EMBL" id="CM007384">
    <property type="protein sequence ID" value="ONK73158.1"/>
    <property type="molecule type" value="Genomic_DNA"/>
</dbReference>
<accession>A0A5P1F456</accession>
<organism evidence="2 3">
    <name type="scientific">Asparagus officinalis</name>
    <name type="common">Garden asparagus</name>
    <dbReference type="NCBI Taxonomy" id="4686"/>
    <lineage>
        <taxon>Eukaryota</taxon>
        <taxon>Viridiplantae</taxon>
        <taxon>Streptophyta</taxon>
        <taxon>Embryophyta</taxon>
        <taxon>Tracheophyta</taxon>
        <taxon>Spermatophyta</taxon>
        <taxon>Magnoliopsida</taxon>
        <taxon>Liliopsida</taxon>
        <taxon>Asparagales</taxon>
        <taxon>Asparagaceae</taxon>
        <taxon>Asparagoideae</taxon>
        <taxon>Asparagus</taxon>
    </lineage>
</organism>
<proteinExistence type="predicted"/>
<dbReference type="Proteomes" id="UP000243459">
    <property type="component" value="Chromosome 4"/>
</dbReference>
<evidence type="ECO:0000313" key="2">
    <source>
        <dbReference type="EMBL" id="ONK73158.1"/>
    </source>
</evidence>
<dbReference type="AlphaFoldDB" id="A0A5P1F456"/>
<evidence type="ECO:0000256" key="1">
    <source>
        <dbReference type="SAM" id="MobiDB-lite"/>
    </source>
</evidence>